<feature type="compositionally biased region" description="Low complexity" evidence="1">
    <location>
        <begin position="112"/>
        <end position="122"/>
    </location>
</feature>
<proteinExistence type="predicted"/>
<feature type="region of interest" description="Disordered" evidence="1">
    <location>
        <begin position="112"/>
        <end position="147"/>
    </location>
</feature>
<dbReference type="Proteomes" id="UP000503447">
    <property type="component" value="Chromosome"/>
</dbReference>
<dbReference type="RefSeq" id="WP_171475828.1">
    <property type="nucleotide sequence ID" value="NZ_CP053452.2"/>
</dbReference>
<protein>
    <submittedName>
        <fullName evidence="2">Uncharacterized protein</fullName>
    </submittedName>
</protein>
<evidence type="ECO:0000256" key="1">
    <source>
        <dbReference type="SAM" id="MobiDB-lite"/>
    </source>
</evidence>
<accession>A0A6M5Z7N4</accession>
<gene>
    <name evidence="2" type="ORF">FTUN_8882</name>
</gene>
<organism evidence="2 3">
    <name type="scientific">Frigoriglobus tundricola</name>
    <dbReference type="NCBI Taxonomy" id="2774151"/>
    <lineage>
        <taxon>Bacteria</taxon>
        <taxon>Pseudomonadati</taxon>
        <taxon>Planctomycetota</taxon>
        <taxon>Planctomycetia</taxon>
        <taxon>Gemmatales</taxon>
        <taxon>Gemmataceae</taxon>
        <taxon>Frigoriglobus</taxon>
    </lineage>
</organism>
<dbReference type="KEGG" id="ftj:FTUN_8882"/>
<feature type="region of interest" description="Disordered" evidence="1">
    <location>
        <begin position="1"/>
        <end position="27"/>
    </location>
</feature>
<evidence type="ECO:0000313" key="3">
    <source>
        <dbReference type="Proteomes" id="UP000503447"/>
    </source>
</evidence>
<feature type="compositionally biased region" description="Polar residues" evidence="1">
    <location>
        <begin position="1"/>
        <end position="13"/>
    </location>
</feature>
<name>A0A6M5Z7N4_9BACT</name>
<keyword evidence="3" id="KW-1185">Reference proteome</keyword>
<evidence type="ECO:0000313" key="2">
    <source>
        <dbReference type="EMBL" id="QJX01243.1"/>
    </source>
</evidence>
<reference evidence="3" key="1">
    <citation type="submission" date="2020-05" db="EMBL/GenBank/DDBJ databases">
        <title>Frigoriglobus tundricola gen. nov., sp. nov., a psychrotolerant cellulolytic planctomycete of the family Gemmataceae with two divergent copies of 16S rRNA gene.</title>
        <authorList>
            <person name="Kulichevskaya I.S."/>
            <person name="Ivanova A.A."/>
            <person name="Naumoff D.G."/>
            <person name="Beletsky A.V."/>
            <person name="Rijpstra W.I.C."/>
            <person name="Sinninghe Damste J.S."/>
            <person name="Mardanov A.V."/>
            <person name="Ravin N.V."/>
            <person name="Dedysh S.N."/>
        </authorList>
    </citation>
    <scope>NUCLEOTIDE SEQUENCE [LARGE SCALE GENOMIC DNA]</scope>
    <source>
        <strain evidence="3">PL17</strain>
    </source>
</reference>
<dbReference type="EMBL" id="CP053452">
    <property type="protein sequence ID" value="QJX01243.1"/>
    <property type="molecule type" value="Genomic_DNA"/>
</dbReference>
<dbReference type="AlphaFoldDB" id="A0A6M5Z7N4"/>
<sequence length="147" mass="15333">MIATQVTHDSPTSAAPRERQQPAADRPLSDEQLAAALANVATLTRSLTDNLGEALQGPVALLQALEKATRVSGSETAIYGQPTENTCTLYFANAKDLQAAFGLLRVILTSSPQTASAPPQSAGSHFDHWLAPLADLKPSGDGTQPTA</sequence>